<dbReference type="AlphaFoldDB" id="A0A3S3N298"/>
<dbReference type="InterPro" id="IPR036390">
    <property type="entry name" value="WH_DNA-bd_sf"/>
</dbReference>
<dbReference type="SUPFAM" id="SSF46785">
    <property type="entry name" value="Winged helix' DNA-binding domain"/>
    <property type="match status" value="1"/>
</dbReference>
<sequence length="120" mass="12466">MDIRVDAASATPPFAQVRARIIALIDSGDLPTGTRLPPVRTLATDLGLAANTVARVYKELEEARFVETRGRAGTFVSAGADATRARAADAAATFARAMRDLGVAPSDALDLARAALGNES</sequence>
<dbReference type="SMART" id="SM00345">
    <property type="entry name" value="HTH_GNTR"/>
    <property type="match status" value="1"/>
</dbReference>
<comment type="caution">
    <text evidence="5">The sequence shown here is derived from an EMBL/GenBank/DDBJ whole genome shotgun (WGS) entry which is preliminary data.</text>
</comment>
<evidence type="ECO:0000313" key="5">
    <source>
        <dbReference type="EMBL" id="RWR23258.1"/>
    </source>
</evidence>
<organism evidence="5 6">
    <name type="scientific">Microbacterium enclense</name>
    <dbReference type="NCBI Taxonomy" id="993073"/>
    <lineage>
        <taxon>Bacteria</taxon>
        <taxon>Bacillati</taxon>
        <taxon>Actinomycetota</taxon>
        <taxon>Actinomycetes</taxon>
        <taxon>Micrococcales</taxon>
        <taxon>Microbacteriaceae</taxon>
        <taxon>Microbacterium</taxon>
    </lineage>
</organism>
<dbReference type="InterPro" id="IPR036388">
    <property type="entry name" value="WH-like_DNA-bd_sf"/>
</dbReference>
<dbReference type="Proteomes" id="UP000285970">
    <property type="component" value="Unassembled WGS sequence"/>
</dbReference>
<protein>
    <submittedName>
        <fullName evidence="5">GntR family transcriptional regulator</fullName>
    </submittedName>
</protein>
<dbReference type="Gene3D" id="1.10.10.10">
    <property type="entry name" value="Winged helix-like DNA-binding domain superfamily/Winged helix DNA-binding domain"/>
    <property type="match status" value="1"/>
</dbReference>
<dbReference type="EMBL" id="RBZY01000002">
    <property type="protein sequence ID" value="RWR23258.1"/>
    <property type="molecule type" value="Genomic_DNA"/>
</dbReference>
<evidence type="ECO:0000256" key="2">
    <source>
        <dbReference type="ARBA" id="ARBA00023125"/>
    </source>
</evidence>
<evidence type="ECO:0000259" key="4">
    <source>
        <dbReference type="PROSITE" id="PS50949"/>
    </source>
</evidence>
<keyword evidence="1" id="KW-0805">Transcription regulation</keyword>
<dbReference type="InterPro" id="IPR000524">
    <property type="entry name" value="Tscrpt_reg_HTH_GntR"/>
</dbReference>
<proteinExistence type="predicted"/>
<dbReference type="PROSITE" id="PS50949">
    <property type="entry name" value="HTH_GNTR"/>
    <property type="match status" value="1"/>
</dbReference>
<keyword evidence="3" id="KW-0804">Transcription</keyword>
<evidence type="ECO:0000256" key="3">
    <source>
        <dbReference type="ARBA" id="ARBA00023163"/>
    </source>
</evidence>
<feature type="domain" description="HTH gntR-type" evidence="4">
    <location>
        <begin position="11"/>
        <end position="79"/>
    </location>
</feature>
<dbReference type="GO" id="GO:0003700">
    <property type="term" value="F:DNA-binding transcription factor activity"/>
    <property type="evidence" value="ECO:0007669"/>
    <property type="project" value="InterPro"/>
</dbReference>
<accession>A0A3S3N298</accession>
<dbReference type="RefSeq" id="WP_128216316.1">
    <property type="nucleotide sequence ID" value="NZ_RBZY01000002.1"/>
</dbReference>
<dbReference type="PANTHER" id="PTHR38445:SF9">
    <property type="entry name" value="HTH-TYPE TRANSCRIPTIONAL REPRESSOR YTRA"/>
    <property type="match status" value="1"/>
</dbReference>
<dbReference type="OrthoDB" id="4307011at2"/>
<keyword evidence="2" id="KW-0238">DNA-binding</keyword>
<evidence type="ECO:0000313" key="6">
    <source>
        <dbReference type="Proteomes" id="UP000285970"/>
    </source>
</evidence>
<reference evidence="5 6" key="1">
    <citation type="journal article" date="2018" name="Front. Microbiol.">
        <title>Novel Insights Into Bacterial Dimethylsulfoniopropionate Catabolism in the East China Sea.</title>
        <authorList>
            <person name="Liu J."/>
            <person name="Liu J."/>
            <person name="Zhang S.H."/>
            <person name="Liang J."/>
            <person name="Lin H."/>
            <person name="Song D."/>
            <person name="Yang G.P."/>
            <person name="Todd J.D."/>
            <person name="Zhang X.H."/>
        </authorList>
    </citation>
    <scope>NUCLEOTIDE SEQUENCE [LARGE SCALE GENOMIC DNA]</scope>
    <source>
        <strain evidence="5 6">ZYFD042</strain>
    </source>
</reference>
<dbReference type="PANTHER" id="PTHR38445">
    <property type="entry name" value="HTH-TYPE TRANSCRIPTIONAL REPRESSOR YTRA"/>
    <property type="match status" value="1"/>
</dbReference>
<name>A0A3S3N298_9MICO</name>
<dbReference type="GO" id="GO:0003677">
    <property type="term" value="F:DNA binding"/>
    <property type="evidence" value="ECO:0007669"/>
    <property type="project" value="UniProtKB-KW"/>
</dbReference>
<dbReference type="CDD" id="cd07377">
    <property type="entry name" value="WHTH_GntR"/>
    <property type="match status" value="1"/>
</dbReference>
<gene>
    <name evidence="5" type="ORF">D8Y23_01015</name>
</gene>
<evidence type="ECO:0000256" key="1">
    <source>
        <dbReference type="ARBA" id="ARBA00023015"/>
    </source>
</evidence>
<dbReference type="Pfam" id="PF00392">
    <property type="entry name" value="GntR"/>
    <property type="match status" value="1"/>
</dbReference>